<dbReference type="InterPro" id="IPR012348">
    <property type="entry name" value="RNR-like"/>
</dbReference>
<dbReference type="EMBL" id="BX571658">
    <property type="protein sequence ID" value="CAE09564.1"/>
    <property type="molecule type" value="Genomic_DNA"/>
</dbReference>
<feature type="active site" evidence="3">
    <location>
        <position position="69"/>
    </location>
</feature>
<organism evidence="5 6">
    <name type="scientific">Wolinella succinogenes (strain ATCC 29543 / DSM 1740 / CCUG 13145 / JCM 31913 / LMG 7466 / NCTC 11488 / FDC 602W)</name>
    <name type="common">Vibrio succinogenes</name>
    <dbReference type="NCBI Taxonomy" id="273121"/>
    <lineage>
        <taxon>Bacteria</taxon>
        <taxon>Pseudomonadati</taxon>
        <taxon>Campylobacterota</taxon>
        <taxon>Epsilonproteobacteria</taxon>
        <taxon>Campylobacterales</taxon>
        <taxon>Helicobacteraceae</taxon>
        <taxon>Wolinella</taxon>
    </lineage>
</organism>
<evidence type="ECO:0000313" key="6">
    <source>
        <dbReference type="Proteomes" id="UP000000422"/>
    </source>
</evidence>
<comment type="function">
    <text evidence="2">Provides the precursors necessary for DNA synthesis. Catalyzes the biosynthesis of deoxyribonucleotides from the corresponding ribonucleotides.</text>
</comment>
<reference evidence="5 6" key="1">
    <citation type="journal article" date="2003" name="Proc. Natl. Acad. Sci. U.S.A.">
        <title>Complete genome sequence and analysis of Wolinella succinogenes.</title>
        <authorList>
            <person name="Baar C."/>
            <person name="Eppinger M."/>
            <person name="Raddatz G."/>
            <person name="Simon JM."/>
            <person name="Lanz C."/>
            <person name="Klimmek O."/>
            <person name="Nandakumar R."/>
            <person name="Gross R."/>
            <person name="Rosinus A."/>
            <person name="Keller H."/>
            <person name="Jagtap P."/>
            <person name="Linke B."/>
            <person name="Meyer F."/>
            <person name="Lederer H."/>
            <person name="Schuster S.C."/>
        </authorList>
    </citation>
    <scope>NUCLEOTIDE SEQUENCE [LARGE SCALE GENOMIC DNA]</scope>
    <source>
        <strain evidence="6">ATCC 29543 / DSM 1740 / CCUG 13145 / JCM 31913 / LMG 7466 / NCTC 11488 / FDC 602W</strain>
    </source>
</reference>
<keyword evidence="2 4" id="KW-0479">Metal-binding</keyword>
<sequence>MTPDKRDYNGGLTPAEKLGYDRALSQLIFMDSLQTNNLIDNVNPYITSPEINLILVRQAFEEALHSQSYAVMVESISANTDEIYEMWRVDMQLKSKNDHIAGVYEELAKNPTDSAMLKAMFANQILEGIYFYAGFSFFYTLARSGKMLGSAQMIRFIQRDEVTHLLIFQNMINALKKERPDLFTKSLEEEVVEMFRKAVAVESAWGDYITQGQILGLTSEIIHEYIQYLADDRLKRVGMPILYNAKHPIKWVDQFSSFNEQKTNFFEGNVTNYAKGSINFDDF</sequence>
<accession>Q7MA80</accession>
<dbReference type="NCBIfam" id="NF007184">
    <property type="entry name" value="PRK09614.1-3"/>
    <property type="match status" value="1"/>
</dbReference>
<dbReference type="PROSITE" id="PS00368">
    <property type="entry name" value="RIBORED_SMALL"/>
    <property type="match status" value="1"/>
</dbReference>
<dbReference type="InterPro" id="IPR033909">
    <property type="entry name" value="RNR_small"/>
</dbReference>
<keyword evidence="2 5" id="KW-0560">Oxidoreductase</keyword>
<feature type="binding site" evidence="4">
    <location>
        <position position="127"/>
    </location>
    <ligand>
        <name>Fe cation</name>
        <dbReference type="ChEBI" id="CHEBI:24875"/>
        <label>2</label>
    </ligand>
</feature>
<dbReference type="PANTHER" id="PTHR23409">
    <property type="entry name" value="RIBONUCLEOSIDE-DIPHOSPHATE REDUCTASE SMALL CHAIN"/>
    <property type="match status" value="1"/>
</dbReference>
<comment type="similarity">
    <text evidence="1 2">Belongs to the ribonucleoside diphosphate reductase small chain family.</text>
</comment>
<dbReference type="GO" id="GO:0046872">
    <property type="term" value="F:metal ion binding"/>
    <property type="evidence" value="ECO:0007669"/>
    <property type="project" value="UniProtKB-KW"/>
</dbReference>
<dbReference type="InterPro" id="IPR009078">
    <property type="entry name" value="Ferritin-like_SF"/>
</dbReference>
<dbReference type="SUPFAM" id="SSF47240">
    <property type="entry name" value="Ferritin-like"/>
    <property type="match status" value="1"/>
</dbReference>
<keyword evidence="2 4" id="KW-0408">Iron</keyword>
<dbReference type="PANTHER" id="PTHR23409:SF18">
    <property type="entry name" value="RIBONUCLEOSIDE-DIPHOSPHATE REDUCTASE SUBUNIT M2"/>
    <property type="match status" value="1"/>
</dbReference>
<feature type="binding site" evidence="4">
    <location>
        <position position="62"/>
    </location>
    <ligand>
        <name>Fe cation</name>
        <dbReference type="ChEBI" id="CHEBI:24875"/>
        <label>1</label>
    </ligand>
</feature>
<dbReference type="GO" id="GO:0009263">
    <property type="term" value="P:deoxyribonucleotide biosynthetic process"/>
    <property type="evidence" value="ECO:0007669"/>
    <property type="project" value="UniProtKB-KW"/>
</dbReference>
<keyword evidence="2" id="KW-0215">Deoxyribonucleotide synthesis</keyword>
<dbReference type="InterPro" id="IPR030475">
    <property type="entry name" value="RNR_small_AS"/>
</dbReference>
<dbReference type="eggNOG" id="COG0208">
    <property type="taxonomic scope" value="Bacteria"/>
</dbReference>
<dbReference type="STRING" id="273121.WS0420"/>
<comment type="cofactor">
    <cofactor evidence="2 4">
        <name>Fe cation</name>
        <dbReference type="ChEBI" id="CHEBI:24875"/>
    </cofactor>
    <text evidence="2 4">Binds 2 iron ions per subunit.</text>
</comment>
<feature type="binding site" evidence="4">
    <location>
        <position position="161"/>
    </location>
    <ligand>
        <name>Fe cation</name>
        <dbReference type="ChEBI" id="CHEBI:24875"/>
        <label>2</label>
    </ligand>
</feature>
<dbReference type="UniPathway" id="UPA00326"/>
<proteinExistence type="inferred from homology"/>
<dbReference type="PIRSF" id="PIRSF000355">
    <property type="entry name" value="NrdB"/>
    <property type="match status" value="1"/>
</dbReference>
<dbReference type="HOGENOM" id="CLU_035339_1_0_7"/>
<protein>
    <recommendedName>
        <fullName evidence="2">Ribonucleoside-diphosphate reductase subunit beta</fullName>
        <ecNumber evidence="2">1.17.4.1</ecNumber>
    </recommendedName>
</protein>
<keyword evidence="6" id="KW-1185">Reference proteome</keyword>
<feature type="binding site" evidence="4">
    <location>
        <position position="62"/>
    </location>
    <ligand>
        <name>Fe cation</name>
        <dbReference type="ChEBI" id="CHEBI:24875"/>
        <label>2</label>
    </ligand>
</feature>
<dbReference type="Gene3D" id="1.10.620.20">
    <property type="entry name" value="Ribonucleotide Reductase, subunit A"/>
    <property type="match status" value="1"/>
</dbReference>
<dbReference type="Proteomes" id="UP000000422">
    <property type="component" value="Chromosome"/>
</dbReference>
<feature type="binding site" evidence="4">
    <location>
        <position position="65"/>
    </location>
    <ligand>
        <name>Fe cation</name>
        <dbReference type="ChEBI" id="CHEBI:24875"/>
        <label>1</label>
    </ligand>
</feature>
<dbReference type="GO" id="GO:0004748">
    <property type="term" value="F:ribonucleoside-diphosphate reductase activity, thioredoxin disulfide as acceptor"/>
    <property type="evidence" value="ECO:0007669"/>
    <property type="project" value="UniProtKB-EC"/>
</dbReference>
<dbReference type="CDD" id="cd01049">
    <property type="entry name" value="RNRR2"/>
    <property type="match status" value="1"/>
</dbReference>
<evidence type="ECO:0000256" key="1">
    <source>
        <dbReference type="ARBA" id="ARBA00009303"/>
    </source>
</evidence>
<gene>
    <name evidence="5" type="primary">NRDB</name>
    <name evidence="5" type="ordered locus">WS0420</name>
</gene>
<feature type="binding site" evidence="4">
    <location>
        <position position="164"/>
    </location>
    <ligand>
        <name>Fe cation</name>
        <dbReference type="ChEBI" id="CHEBI:24875"/>
        <label>2</label>
    </ligand>
</feature>
<dbReference type="KEGG" id="wsu:WS0420"/>
<dbReference type="InterPro" id="IPR000358">
    <property type="entry name" value="RNR_small_fam"/>
</dbReference>
<dbReference type="Pfam" id="PF00268">
    <property type="entry name" value="Ribonuc_red_sm"/>
    <property type="match status" value="1"/>
</dbReference>
<dbReference type="AlphaFoldDB" id="Q7MA80"/>
<comment type="catalytic activity">
    <reaction evidence="2">
        <text>a 2'-deoxyribonucleoside 5'-diphosphate + [thioredoxin]-disulfide + H2O = a ribonucleoside 5'-diphosphate + [thioredoxin]-dithiol</text>
        <dbReference type="Rhea" id="RHEA:23252"/>
        <dbReference type="Rhea" id="RHEA-COMP:10698"/>
        <dbReference type="Rhea" id="RHEA-COMP:10700"/>
        <dbReference type="ChEBI" id="CHEBI:15377"/>
        <dbReference type="ChEBI" id="CHEBI:29950"/>
        <dbReference type="ChEBI" id="CHEBI:50058"/>
        <dbReference type="ChEBI" id="CHEBI:57930"/>
        <dbReference type="ChEBI" id="CHEBI:73316"/>
        <dbReference type="EC" id="1.17.4.1"/>
    </reaction>
</comment>
<name>Q7MA80_WOLSU</name>
<dbReference type="EC" id="1.17.4.1" evidence="2"/>
<feature type="binding site" evidence="4">
    <location>
        <position position="31"/>
    </location>
    <ligand>
        <name>Fe cation</name>
        <dbReference type="ChEBI" id="CHEBI:24875"/>
        <label>1</label>
    </ligand>
</feature>
<evidence type="ECO:0000256" key="4">
    <source>
        <dbReference type="PIRSR" id="PIRSR000355-2"/>
    </source>
</evidence>
<evidence type="ECO:0000313" key="5">
    <source>
        <dbReference type="EMBL" id="CAE09564.1"/>
    </source>
</evidence>
<evidence type="ECO:0000256" key="2">
    <source>
        <dbReference type="PIRNR" id="PIRNR000355"/>
    </source>
</evidence>
<evidence type="ECO:0000256" key="3">
    <source>
        <dbReference type="PIRSR" id="PIRSR000355-1"/>
    </source>
</evidence>